<reference evidence="3" key="2">
    <citation type="submission" date="2015-01" db="EMBL/GenBank/DDBJ databases">
        <title>Evolutionary Origins and Diversification of the Mycorrhizal Mutualists.</title>
        <authorList>
            <consortium name="DOE Joint Genome Institute"/>
            <consortium name="Mycorrhizal Genomics Consortium"/>
            <person name="Kohler A."/>
            <person name="Kuo A."/>
            <person name="Nagy L.G."/>
            <person name="Floudas D."/>
            <person name="Copeland A."/>
            <person name="Barry K.W."/>
            <person name="Cichocki N."/>
            <person name="Veneault-Fourrey C."/>
            <person name="LaButti K."/>
            <person name="Lindquist E.A."/>
            <person name="Lipzen A."/>
            <person name="Lundell T."/>
            <person name="Morin E."/>
            <person name="Murat C."/>
            <person name="Riley R."/>
            <person name="Ohm R."/>
            <person name="Sun H."/>
            <person name="Tunlid A."/>
            <person name="Henrissat B."/>
            <person name="Grigoriev I.V."/>
            <person name="Hibbett D.S."/>
            <person name="Martin F."/>
        </authorList>
    </citation>
    <scope>NUCLEOTIDE SEQUENCE [LARGE SCALE GENOMIC DNA]</scope>
    <source>
        <strain evidence="3">441</strain>
    </source>
</reference>
<dbReference type="HOGENOM" id="CLU_2102742_0_0_1"/>
<proteinExistence type="predicted"/>
<feature type="region of interest" description="Disordered" evidence="1">
    <location>
        <begin position="1"/>
        <end position="23"/>
    </location>
</feature>
<evidence type="ECO:0000256" key="1">
    <source>
        <dbReference type="SAM" id="MobiDB-lite"/>
    </source>
</evidence>
<keyword evidence="3" id="KW-1185">Reference proteome</keyword>
<name>A0A0C9ZFU9_9AGAM</name>
<dbReference type="AlphaFoldDB" id="A0A0C9ZFU9"/>
<sequence>KSLAEFGSSGGQQTDTFPAKPPQHLGYTGTSCNDCPYSGLRSLNPWSTAKGMTYGLLGKTLLHASNLPLKTDTSSRPSYHDGACQYPPTIRKRDTIILSSSGWAALHGGCHAGKFQ</sequence>
<evidence type="ECO:0000313" key="2">
    <source>
        <dbReference type="EMBL" id="KIK18828.1"/>
    </source>
</evidence>
<accession>A0A0C9ZFU9</accession>
<dbReference type="Proteomes" id="UP000054018">
    <property type="component" value="Unassembled WGS sequence"/>
</dbReference>
<protein>
    <submittedName>
        <fullName evidence="2">Uncharacterized protein</fullName>
    </submittedName>
</protein>
<evidence type="ECO:0000313" key="3">
    <source>
        <dbReference type="Proteomes" id="UP000054018"/>
    </source>
</evidence>
<gene>
    <name evidence="2" type="ORF">PISMIDRAFT_683859</name>
</gene>
<dbReference type="EMBL" id="KN833796">
    <property type="protein sequence ID" value="KIK18828.1"/>
    <property type="molecule type" value="Genomic_DNA"/>
</dbReference>
<feature type="non-terminal residue" evidence="2">
    <location>
        <position position="1"/>
    </location>
</feature>
<organism evidence="2 3">
    <name type="scientific">Pisolithus microcarpus 441</name>
    <dbReference type="NCBI Taxonomy" id="765257"/>
    <lineage>
        <taxon>Eukaryota</taxon>
        <taxon>Fungi</taxon>
        <taxon>Dikarya</taxon>
        <taxon>Basidiomycota</taxon>
        <taxon>Agaricomycotina</taxon>
        <taxon>Agaricomycetes</taxon>
        <taxon>Agaricomycetidae</taxon>
        <taxon>Boletales</taxon>
        <taxon>Sclerodermatineae</taxon>
        <taxon>Pisolithaceae</taxon>
        <taxon>Pisolithus</taxon>
    </lineage>
</organism>
<reference evidence="2 3" key="1">
    <citation type="submission" date="2014-04" db="EMBL/GenBank/DDBJ databases">
        <authorList>
            <consortium name="DOE Joint Genome Institute"/>
            <person name="Kuo A."/>
            <person name="Kohler A."/>
            <person name="Costa M.D."/>
            <person name="Nagy L.G."/>
            <person name="Floudas D."/>
            <person name="Copeland A."/>
            <person name="Barry K.W."/>
            <person name="Cichocki N."/>
            <person name="Veneault-Fourrey C."/>
            <person name="LaButti K."/>
            <person name="Lindquist E.A."/>
            <person name="Lipzen A."/>
            <person name="Lundell T."/>
            <person name="Morin E."/>
            <person name="Murat C."/>
            <person name="Sun H."/>
            <person name="Tunlid A."/>
            <person name="Henrissat B."/>
            <person name="Grigoriev I.V."/>
            <person name="Hibbett D.S."/>
            <person name="Martin F."/>
            <person name="Nordberg H.P."/>
            <person name="Cantor M.N."/>
            <person name="Hua S.X."/>
        </authorList>
    </citation>
    <scope>NUCLEOTIDE SEQUENCE [LARGE SCALE GENOMIC DNA]</scope>
    <source>
        <strain evidence="2 3">441</strain>
    </source>
</reference>